<evidence type="ECO:0000313" key="2">
    <source>
        <dbReference type="Proteomes" id="UP000652176"/>
    </source>
</evidence>
<evidence type="ECO:0000313" key="1">
    <source>
        <dbReference type="EMBL" id="MBD9358399.1"/>
    </source>
</evidence>
<keyword evidence="2" id="KW-1185">Reference proteome</keyword>
<proteinExistence type="predicted"/>
<dbReference type="RefSeq" id="WP_192376617.1">
    <property type="nucleotide sequence ID" value="NZ_CAJHIV010000001.1"/>
</dbReference>
<reference evidence="1 2" key="1">
    <citation type="submission" date="2020-09" db="EMBL/GenBank/DDBJ databases">
        <title>Methylomonas albis sp. nov. and Methylomonas fluvii sp. nov.: Two cold-adapted methanotrophs from the River Elbe and an amended description of Methylovulum psychrotolerans strain Eb1.</title>
        <authorList>
            <person name="Bussmann I.K."/>
            <person name="Klings K.-W."/>
            <person name="Warnstedt J."/>
            <person name="Hoppert M."/>
            <person name="Saborowski A."/>
            <person name="Horn F."/>
            <person name="Liebner S."/>
        </authorList>
    </citation>
    <scope>NUCLEOTIDE SEQUENCE [LARGE SCALE GENOMIC DNA]</scope>
    <source>
        <strain evidence="1 2">EbA</strain>
    </source>
</reference>
<dbReference type="Proteomes" id="UP000652176">
    <property type="component" value="Unassembled WGS sequence"/>
</dbReference>
<sequence length="92" mass="10339">MPCHIFVTLELYTRRMFIGLCEELVVLNRMREMASRACIANDIDSEAFLMSAEHVLPAEMMRLFSGNPRATHRGMSNGKAGLTLDEHELALG</sequence>
<dbReference type="EMBL" id="JACXSS010000001">
    <property type="protein sequence ID" value="MBD9358399.1"/>
    <property type="molecule type" value="Genomic_DNA"/>
</dbReference>
<accession>A0ABR9D5L8</accession>
<gene>
    <name evidence="1" type="ORF">IE877_21400</name>
</gene>
<organism evidence="1 2">
    <name type="scientific">Methylomonas albis</name>
    <dbReference type="NCBI Taxonomy" id="1854563"/>
    <lineage>
        <taxon>Bacteria</taxon>
        <taxon>Pseudomonadati</taxon>
        <taxon>Pseudomonadota</taxon>
        <taxon>Gammaproteobacteria</taxon>
        <taxon>Methylococcales</taxon>
        <taxon>Methylococcaceae</taxon>
        <taxon>Methylomonas</taxon>
    </lineage>
</organism>
<protein>
    <submittedName>
        <fullName evidence="1">Uncharacterized protein</fullName>
    </submittedName>
</protein>
<comment type="caution">
    <text evidence="1">The sequence shown here is derived from an EMBL/GenBank/DDBJ whole genome shotgun (WGS) entry which is preliminary data.</text>
</comment>
<name>A0ABR9D5L8_9GAMM</name>